<dbReference type="RefSeq" id="WP_121219721.1">
    <property type="nucleotide sequence ID" value="NZ_RBIG01000002.1"/>
</dbReference>
<dbReference type="EMBL" id="RBIG01000002">
    <property type="protein sequence ID" value="RKQ70124.1"/>
    <property type="molecule type" value="Genomic_DNA"/>
</dbReference>
<comment type="caution">
    <text evidence="2">The sequence shown here is derived from an EMBL/GenBank/DDBJ whole genome shotgun (WGS) entry which is preliminary data.</text>
</comment>
<sequence>MRYTVKKRFPLSLDGIHSRDMTVGGDPVEIPASLAPGLLHEGFIAVYDEAEGSAAVDGSAGGASGADDNGTGTDGQDGSSTSGAGDDTSGVSLPAPFRAEHMGGKYWNVVNEIGVKQSDKALLKEDAEKLALEMNEQAAAGGLPVSAAEGA</sequence>
<gene>
    <name evidence="2" type="ORF">BCL74_2064</name>
</gene>
<feature type="region of interest" description="Disordered" evidence="1">
    <location>
        <begin position="55"/>
        <end position="97"/>
    </location>
</feature>
<feature type="compositionally biased region" description="Low complexity" evidence="1">
    <location>
        <begin position="65"/>
        <end position="90"/>
    </location>
</feature>
<evidence type="ECO:0000313" key="3">
    <source>
        <dbReference type="Proteomes" id="UP000277424"/>
    </source>
</evidence>
<organism evidence="2 3">
    <name type="scientific">Oceanibaculum indicum</name>
    <dbReference type="NCBI Taxonomy" id="526216"/>
    <lineage>
        <taxon>Bacteria</taxon>
        <taxon>Pseudomonadati</taxon>
        <taxon>Pseudomonadota</taxon>
        <taxon>Alphaproteobacteria</taxon>
        <taxon>Rhodospirillales</taxon>
        <taxon>Oceanibaculaceae</taxon>
        <taxon>Oceanibaculum</taxon>
    </lineage>
</organism>
<protein>
    <submittedName>
        <fullName evidence="2">Uncharacterized protein</fullName>
    </submittedName>
</protein>
<dbReference type="AlphaFoldDB" id="A0A420WGH6"/>
<name>A0A420WGH6_9PROT</name>
<evidence type="ECO:0000256" key="1">
    <source>
        <dbReference type="SAM" id="MobiDB-lite"/>
    </source>
</evidence>
<reference evidence="2 3" key="1">
    <citation type="submission" date="2018-10" db="EMBL/GenBank/DDBJ databases">
        <title>Comparative analysis of microorganisms from saline springs in Andes Mountain Range, Colombia.</title>
        <authorList>
            <person name="Rubin E."/>
        </authorList>
    </citation>
    <scope>NUCLEOTIDE SEQUENCE [LARGE SCALE GENOMIC DNA]</scope>
    <source>
        <strain evidence="2 3">USBA 36</strain>
    </source>
</reference>
<accession>A0A420WGH6</accession>
<dbReference type="Proteomes" id="UP000277424">
    <property type="component" value="Unassembled WGS sequence"/>
</dbReference>
<evidence type="ECO:0000313" key="2">
    <source>
        <dbReference type="EMBL" id="RKQ70124.1"/>
    </source>
</evidence>
<proteinExistence type="predicted"/>